<comment type="caution">
    <text evidence="4">The sequence shown here is derived from an EMBL/GenBank/DDBJ whole genome shotgun (WGS) entry which is preliminary data.</text>
</comment>
<dbReference type="AlphaFoldDB" id="A3SI48"/>
<sequence>MGRFEDFEVDRDKLQIGGSTLSLSNLERGYGTNGGYSWRIVEYDADRRDDQPAKQQWLLIDTKGGYVFYALEGARVSDGKGASNTGAQEAHFVGAGNGHKVTASELKALKTVGYVDPQNYVPKGYSARDGNIINDYDANYAASRRTIDGGDGRDLIAAGLNNDRVEAGNGNDIVWGGSGNDTIYGQGGADSLMGGTGNDYISGGTSNDTIRGETGADRLYGNSGNDRIFGGANNDVLNGGGGDDRLYGGSGADHMKGGTGRDHLDGSSGNDSLYGNAGNDTLIGGSGRDVLNGGGENDVLRGGNDRDLLHGSTGNDVLTGGAAEDRFVFRDGWDRDRITDFNKSQDTLLLDNNLWSGSLSTSQVVSRFAKDTGSNVVFDFGGGDTLTLQGVGSISGLSDAIDII</sequence>
<dbReference type="PROSITE" id="PS00330">
    <property type="entry name" value="HEMOLYSIN_CALCIUM"/>
    <property type="match status" value="2"/>
</dbReference>
<comment type="subcellular location">
    <subcellularLocation>
        <location evidence="1">Secreted</location>
    </subcellularLocation>
</comment>
<dbReference type="GO" id="GO:0005509">
    <property type="term" value="F:calcium ion binding"/>
    <property type="evidence" value="ECO:0007669"/>
    <property type="project" value="InterPro"/>
</dbReference>
<feature type="region of interest" description="Disordered" evidence="3">
    <location>
        <begin position="244"/>
        <end position="278"/>
    </location>
</feature>
<protein>
    <submittedName>
        <fullName evidence="4">Type I secretion target repeat protein</fullName>
    </submittedName>
</protein>
<dbReference type="SUPFAM" id="SSF51120">
    <property type="entry name" value="beta-Roll"/>
    <property type="match status" value="2"/>
</dbReference>
<evidence type="ECO:0000256" key="1">
    <source>
        <dbReference type="ARBA" id="ARBA00004613"/>
    </source>
</evidence>
<dbReference type="STRING" id="89187.ISM_02030"/>
<dbReference type="Pfam" id="PF00353">
    <property type="entry name" value="HemolysinCabind"/>
    <property type="match status" value="4"/>
</dbReference>
<keyword evidence="2" id="KW-0964">Secreted</keyword>
<dbReference type="InterPro" id="IPR001343">
    <property type="entry name" value="Hemolysn_Ca-bd"/>
</dbReference>
<reference evidence="4 5" key="1">
    <citation type="submission" date="2005-12" db="EMBL/GenBank/DDBJ databases">
        <authorList>
            <person name="Moran M.A."/>
            <person name="Ferriera S."/>
            <person name="Johnson J."/>
            <person name="Kravitz S."/>
            <person name="Halpern A."/>
            <person name="Remington K."/>
            <person name="Beeson K."/>
            <person name="Tran B."/>
            <person name="Rogers Y.-H."/>
            <person name="Friedman R."/>
            <person name="Venter J.C."/>
        </authorList>
    </citation>
    <scope>NUCLEOTIDE SEQUENCE [LARGE SCALE GENOMIC DNA]</scope>
    <source>
        <strain evidence="5">ATCC BAA-591 / DSM 15170 / ISM</strain>
    </source>
</reference>
<dbReference type="InterPro" id="IPR050557">
    <property type="entry name" value="RTX_toxin/Mannuronan_C5-epim"/>
</dbReference>
<dbReference type="Gene3D" id="2.150.10.10">
    <property type="entry name" value="Serralysin-like metalloprotease, C-terminal"/>
    <property type="match status" value="3"/>
</dbReference>
<gene>
    <name evidence="4" type="ORF">ISM_02030</name>
</gene>
<evidence type="ECO:0000313" key="5">
    <source>
        <dbReference type="Proteomes" id="UP000005954"/>
    </source>
</evidence>
<dbReference type="InterPro" id="IPR011049">
    <property type="entry name" value="Serralysin-like_metalloprot_C"/>
</dbReference>
<evidence type="ECO:0000313" key="4">
    <source>
        <dbReference type="EMBL" id="EAP77029.1"/>
    </source>
</evidence>
<evidence type="ECO:0000256" key="2">
    <source>
        <dbReference type="ARBA" id="ARBA00022525"/>
    </source>
</evidence>
<evidence type="ECO:0000256" key="3">
    <source>
        <dbReference type="SAM" id="MobiDB-lite"/>
    </source>
</evidence>
<dbReference type="PANTHER" id="PTHR38340">
    <property type="entry name" value="S-LAYER PROTEIN"/>
    <property type="match status" value="1"/>
</dbReference>
<dbReference type="GO" id="GO:0005576">
    <property type="term" value="C:extracellular region"/>
    <property type="evidence" value="ECO:0007669"/>
    <property type="project" value="UniProtKB-SubCell"/>
</dbReference>
<dbReference type="PANTHER" id="PTHR38340:SF1">
    <property type="entry name" value="S-LAYER PROTEIN"/>
    <property type="match status" value="1"/>
</dbReference>
<keyword evidence="5" id="KW-1185">Reference proteome</keyword>
<dbReference type="EMBL" id="AALY01000001">
    <property type="protein sequence ID" value="EAP77029.1"/>
    <property type="molecule type" value="Genomic_DNA"/>
</dbReference>
<dbReference type="Proteomes" id="UP000005954">
    <property type="component" value="Unassembled WGS sequence"/>
</dbReference>
<dbReference type="HOGENOM" id="CLU_681302_0_0_5"/>
<organism evidence="4 5">
    <name type="scientific">Roseovarius nubinhibens (strain ATCC BAA-591 / DSM 15170 / ISM)</name>
    <dbReference type="NCBI Taxonomy" id="89187"/>
    <lineage>
        <taxon>Bacteria</taxon>
        <taxon>Pseudomonadati</taxon>
        <taxon>Pseudomonadota</taxon>
        <taxon>Alphaproteobacteria</taxon>
        <taxon>Rhodobacterales</taxon>
        <taxon>Roseobacteraceae</taxon>
        <taxon>Roseovarius</taxon>
    </lineage>
</organism>
<dbReference type="InterPro" id="IPR018511">
    <property type="entry name" value="Hemolysin-typ_Ca-bd_CS"/>
</dbReference>
<accession>A3SI48</accession>
<dbReference type="eggNOG" id="COG2931">
    <property type="taxonomic scope" value="Bacteria"/>
</dbReference>
<dbReference type="PRINTS" id="PR00313">
    <property type="entry name" value="CABNDNGRPT"/>
</dbReference>
<proteinExistence type="predicted"/>
<name>A3SI48_ROSNI</name>
<feature type="compositionally biased region" description="Basic and acidic residues" evidence="3">
    <location>
        <begin position="253"/>
        <end position="265"/>
    </location>
</feature>